<dbReference type="PANTHER" id="PTHR35910:SF1">
    <property type="entry name" value="2EXR DOMAIN-CONTAINING PROTEIN"/>
    <property type="match status" value="1"/>
</dbReference>
<organism evidence="2 3">
    <name type="scientific">Phialocephala subalpina</name>
    <dbReference type="NCBI Taxonomy" id="576137"/>
    <lineage>
        <taxon>Eukaryota</taxon>
        <taxon>Fungi</taxon>
        <taxon>Dikarya</taxon>
        <taxon>Ascomycota</taxon>
        <taxon>Pezizomycotina</taxon>
        <taxon>Leotiomycetes</taxon>
        <taxon>Helotiales</taxon>
        <taxon>Mollisiaceae</taxon>
        <taxon>Phialocephala</taxon>
        <taxon>Phialocephala fortinii species complex</taxon>
    </lineage>
</organism>
<evidence type="ECO:0000313" key="3">
    <source>
        <dbReference type="Proteomes" id="UP000184330"/>
    </source>
</evidence>
<dbReference type="AlphaFoldDB" id="A0A1L7WU05"/>
<dbReference type="Proteomes" id="UP000184330">
    <property type="component" value="Unassembled WGS sequence"/>
</dbReference>
<reference evidence="2 3" key="1">
    <citation type="submission" date="2016-03" db="EMBL/GenBank/DDBJ databases">
        <authorList>
            <person name="Ploux O."/>
        </authorList>
    </citation>
    <scope>NUCLEOTIDE SEQUENCE [LARGE SCALE GENOMIC DNA]</scope>
    <source>
        <strain evidence="2 3">UAMH 11012</strain>
    </source>
</reference>
<dbReference type="EMBL" id="FJOG01000007">
    <property type="protein sequence ID" value="CZR56239.1"/>
    <property type="molecule type" value="Genomic_DNA"/>
</dbReference>
<proteinExistence type="predicted"/>
<dbReference type="InterPro" id="IPR045518">
    <property type="entry name" value="2EXR"/>
</dbReference>
<dbReference type="Pfam" id="PF20150">
    <property type="entry name" value="2EXR"/>
    <property type="match status" value="1"/>
</dbReference>
<dbReference type="OrthoDB" id="3476658at2759"/>
<gene>
    <name evidence="2" type="ORF">PAC_06127</name>
</gene>
<name>A0A1L7WU05_9HELO</name>
<evidence type="ECO:0000259" key="1">
    <source>
        <dbReference type="Pfam" id="PF20150"/>
    </source>
</evidence>
<accession>A0A1L7WU05</accession>
<dbReference type="PANTHER" id="PTHR35910">
    <property type="entry name" value="2EXR DOMAIN-CONTAINING PROTEIN"/>
    <property type="match status" value="1"/>
</dbReference>
<feature type="domain" description="2EXR" evidence="1">
    <location>
        <begin position="3"/>
        <end position="99"/>
    </location>
</feature>
<evidence type="ECO:0000313" key="2">
    <source>
        <dbReference type="EMBL" id="CZR56239.1"/>
    </source>
</evidence>
<sequence>MAFRSFAQLPQELRDQIWQYAVWEEEGRVVEMNQNIKPPVGQDHWSCEYTSAAKIPGLLHACHDSREAALERWELRFAFLDEPLPHPPKVFFDFDTDTLYFGTKFSRIVMFVDGVEIDDYGRLCRLALDINAQYFPLTWDYSGVVSFFGVKFSELEHVVCVERFRPKYWDSGMANDVCPLTETRLSNAIQSTANSGTGNSTGSWLSYRTVSRRSRWVEKVRREYEAIGWKCPEFSIVLDTQRPVASHGHWTHLSRILGVS</sequence>
<keyword evidence="3" id="KW-1185">Reference proteome</keyword>
<protein>
    <recommendedName>
        <fullName evidence="1">2EXR domain-containing protein</fullName>
    </recommendedName>
</protein>